<feature type="domain" description="Association with the SNF1 complex (ASC)" evidence="2">
    <location>
        <begin position="198"/>
        <end position="297"/>
    </location>
</feature>
<dbReference type="InterPro" id="IPR037256">
    <property type="entry name" value="ASC_dom_sf"/>
</dbReference>
<organism evidence="3 4">
    <name type="scientific">Castanea mollissima</name>
    <name type="common">Chinese chestnut</name>
    <dbReference type="NCBI Taxonomy" id="60419"/>
    <lineage>
        <taxon>Eukaryota</taxon>
        <taxon>Viridiplantae</taxon>
        <taxon>Streptophyta</taxon>
        <taxon>Embryophyta</taxon>
        <taxon>Tracheophyta</taxon>
        <taxon>Spermatophyta</taxon>
        <taxon>Magnoliopsida</taxon>
        <taxon>eudicotyledons</taxon>
        <taxon>Gunneridae</taxon>
        <taxon>Pentapetalae</taxon>
        <taxon>rosids</taxon>
        <taxon>fabids</taxon>
        <taxon>Fagales</taxon>
        <taxon>Fagaceae</taxon>
        <taxon>Castanea</taxon>
    </lineage>
</organism>
<dbReference type="InterPro" id="IPR013783">
    <property type="entry name" value="Ig-like_fold"/>
</dbReference>
<name>A0A8J4RLR5_9ROSI</name>
<dbReference type="GO" id="GO:0009507">
    <property type="term" value="C:chloroplast"/>
    <property type="evidence" value="ECO:0007669"/>
    <property type="project" value="UniProtKB-ARBA"/>
</dbReference>
<dbReference type="Proteomes" id="UP000737018">
    <property type="component" value="Unassembled WGS sequence"/>
</dbReference>
<dbReference type="Gene3D" id="2.60.40.10">
    <property type="entry name" value="Immunoglobulins"/>
    <property type="match status" value="1"/>
</dbReference>
<comment type="similarity">
    <text evidence="1">Belongs to the 5'-AMP-activated protein kinase beta subunit family.</text>
</comment>
<evidence type="ECO:0000256" key="1">
    <source>
        <dbReference type="ARBA" id="ARBA00010926"/>
    </source>
</evidence>
<dbReference type="SMART" id="SM01010">
    <property type="entry name" value="AMPKBI"/>
    <property type="match status" value="1"/>
</dbReference>
<accession>A0A8J4RLR5</accession>
<dbReference type="EMBL" id="JRKL02000049">
    <property type="protein sequence ID" value="KAF3975922.1"/>
    <property type="molecule type" value="Genomic_DNA"/>
</dbReference>
<comment type="caution">
    <text evidence="3">The sequence shown here is derived from an EMBL/GenBank/DDBJ whole genome shotgun (WGS) entry which is preliminary data.</text>
</comment>
<sequence length="303" mass="34253">MVMGNNAGVRNDGTGCSGAKNLEDNHDHLMDSTQGYGMVPMPIVHCPPHNHIAYQPPFIFNSEVLVTPMPTFRQFIQSQVHALPQSTINSKEELIGKLISVKITWNYGGNSVGLVGSWSNWQTMEFLEHAVKNATVTMALPVGIHYYCFIVDGVLTYASNLDWICDNYGDHYNILYLQEDVLQAPSKGLANLSDFESPPSPPSSYDNKFFTDKDFYYRTKEGNICEIQPPELPPQLEEVILDMPSCSFDVYHSLPRPQFSQVNHLYGHKENEDQYVIVSSTERFADKYITTILYKPAFKTKPP</sequence>
<dbReference type="Gene3D" id="6.20.250.60">
    <property type="match status" value="1"/>
</dbReference>
<proteinExistence type="inferred from homology"/>
<dbReference type="InterPro" id="IPR043554">
    <property type="entry name" value="KINB"/>
</dbReference>
<evidence type="ECO:0000313" key="3">
    <source>
        <dbReference type="EMBL" id="KAF3975922.1"/>
    </source>
</evidence>
<dbReference type="InterPro" id="IPR014756">
    <property type="entry name" value="Ig_E-set"/>
</dbReference>
<dbReference type="InterPro" id="IPR032640">
    <property type="entry name" value="AMPK1_CBM"/>
</dbReference>
<evidence type="ECO:0000259" key="2">
    <source>
        <dbReference type="SMART" id="SM01010"/>
    </source>
</evidence>
<evidence type="ECO:0000313" key="4">
    <source>
        <dbReference type="Proteomes" id="UP000737018"/>
    </source>
</evidence>
<dbReference type="PANTHER" id="PTHR46316:SF6">
    <property type="entry name" value="ASSOCIATION WITH THE SNF1 COMPLEX (ASC) DOMAIN-CONTAINING PROTEIN"/>
    <property type="match status" value="1"/>
</dbReference>
<dbReference type="Pfam" id="PF04739">
    <property type="entry name" value="AMPKBI"/>
    <property type="match status" value="1"/>
</dbReference>
<dbReference type="SUPFAM" id="SSF160219">
    <property type="entry name" value="AMPKBI-like"/>
    <property type="match status" value="1"/>
</dbReference>
<dbReference type="OrthoDB" id="531008at2759"/>
<dbReference type="InterPro" id="IPR006828">
    <property type="entry name" value="ASC_dom"/>
</dbReference>
<keyword evidence="4" id="KW-1185">Reference proteome</keyword>
<dbReference type="CDD" id="cd02859">
    <property type="entry name" value="E_set_AMPKbeta_like_N"/>
    <property type="match status" value="1"/>
</dbReference>
<protein>
    <recommendedName>
        <fullName evidence="2">Association with the SNF1 complex (ASC) domain-containing protein</fullName>
    </recommendedName>
</protein>
<gene>
    <name evidence="3" type="ORF">CMV_000858</name>
</gene>
<reference evidence="3" key="1">
    <citation type="submission" date="2020-03" db="EMBL/GenBank/DDBJ databases">
        <title>Castanea mollissima Vanexum genome sequencing.</title>
        <authorList>
            <person name="Staton M."/>
        </authorList>
    </citation>
    <scope>NUCLEOTIDE SEQUENCE</scope>
    <source>
        <tissue evidence="3">Leaf</tissue>
    </source>
</reference>
<dbReference type="PANTHER" id="PTHR46316">
    <property type="entry name" value="SNF1-RELATED PROTEIN KINASE REGULATORY SUBUNIT BETA-1"/>
    <property type="match status" value="1"/>
</dbReference>
<dbReference type="SUPFAM" id="SSF81296">
    <property type="entry name" value="E set domains"/>
    <property type="match status" value="1"/>
</dbReference>
<dbReference type="Pfam" id="PF16561">
    <property type="entry name" value="AMPK1_CBM"/>
    <property type="match status" value="1"/>
</dbReference>
<dbReference type="AlphaFoldDB" id="A0A8J4RLR5"/>